<reference evidence="1 2" key="1">
    <citation type="submission" date="2024-09" db="EMBL/GenBank/DDBJ databases">
        <authorList>
            <person name="Lee S.D."/>
        </authorList>
    </citation>
    <scope>NUCLEOTIDE SEQUENCE [LARGE SCALE GENOMIC DNA]</scope>
    <source>
        <strain evidence="1 2">N1-5</strain>
    </source>
</reference>
<accession>A0ABV6UFH6</accession>
<sequence>MAGIRDFMRRTDQTFGPGVDRLTLTKGSPLVSLSDLGTVHGTMQVNLHWTAREAEPAARPAGERLRGLLHPTLFRPMTMPQSVNQILAVDLDLGALYELADGTKGVVQPLGNFYGDLQHSPFIRLSRDDRSGAPSGEMLYIDLEKKDNFKRILIFVYIYDETPAFDRTHAVVTLAPPGGRPIEVRLEQRATQARSCAVALIENKGGNLTVRREAKYVYGFQAELDRLYGWGLQWQRGVKSPSA</sequence>
<dbReference type="EMBL" id="JBHEZZ010000001">
    <property type="protein sequence ID" value="MFC1400186.1"/>
    <property type="molecule type" value="Genomic_DNA"/>
</dbReference>
<dbReference type="CDD" id="cd06974">
    <property type="entry name" value="TerD_like"/>
    <property type="match status" value="1"/>
</dbReference>
<name>A0ABV6UFH6_9ACTN</name>
<dbReference type="RefSeq" id="WP_030251114.1">
    <property type="nucleotide sequence ID" value="NZ_JBHEZZ010000001.1"/>
</dbReference>
<protein>
    <submittedName>
        <fullName evidence="1">Tellurium resistance</fullName>
    </submittedName>
</protein>
<evidence type="ECO:0000313" key="2">
    <source>
        <dbReference type="Proteomes" id="UP001592528"/>
    </source>
</evidence>
<comment type="caution">
    <text evidence="1">The sequence shown here is derived from an EMBL/GenBank/DDBJ whole genome shotgun (WGS) entry which is preliminary data.</text>
</comment>
<gene>
    <name evidence="1" type="ORF">ACEZDJ_02665</name>
</gene>
<dbReference type="Proteomes" id="UP001592528">
    <property type="component" value="Unassembled WGS sequence"/>
</dbReference>
<evidence type="ECO:0000313" key="1">
    <source>
        <dbReference type="EMBL" id="MFC1400186.1"/>
    </source>
</evidence>
<keyword evidence="2" id="KW-1185">Reference proteome</keyword>
<dbReference type="InterPro" id="IPR003325">
    <property type="entry name" value="TerD"/>
</dbReference>
<dbReference type="Gene3D" id="2.60.60.30">
    <property type="entry name" value="sav2460 like domains"/>
    <property type="match status" value="1"/>
</dbReference>
<proteinExistence type="predicted"/>
<organism evidence="1 2">
    <name type="scientific">Streptacidiphilus cavernicola</name>
    <dbReference type="NCBI Taxonomy" id="3342716"/>
    <lineage>
        <taxon>Bacteria</taxon>
        <taxon>Bacillati</taxon>
        <taxon>Actinomycetota</taxon>
        <taxon>Actinomycetes</taxon>
        <taxon>Kitasatosporales</taxon>
        <taxon>Streptomycetaceae</taxon>
        <taxon>Streptacidiphilus</taxon>
    </lineage>
</organism>